<dbReference type="GO" id="GO:0019509">
    <property type="term" value="P:L-methionine salvage from methylthioadenosine"/>
    <property type="evidence" value="ECO:0007669"/>
    <property type="project" value="TreeGrafter"/>
</dbReference>
<feature type="domain" description="Nucleoside phosphorylase" evidence="5">
    <location>
        <begin position="4"/>
        <end position="241"/>
    </location>
</feature>
<comment type="caution">
    <text evidence="4">Lacks conserved residue(s) required for the propagation of feature annotation.</text>
</comment>
<dbReference type="HAMAP" id="MF_01963">
    <property type="entry name" value="MTAP"/>
    <property type="match status" value="1"/>
</dbReference>
<evidence type="ECO:0000256" key="3">
    <source>
        <dbReference type="ARBA" id="ARBA00022726"/>
    </source>
</evidence>
<evidence type="ECO:0000313" key="6">
    <source>
        <dbReference type="EMBL" id="RPF42610.1"/>
    </source>
</evidence>
<reference evidence="6 7" key="1">
    <citation type="submission" date="2018-11" db="EMBL/GenBank/DDBJ databases">
        <title>Genomic Encyclopedia of Type Strains, Phase IV (KMG-IV): sequencing the most valuable type-strain genomes for metagenomic binning, comparative biology and taxonomic classification.</title>
        <authorList>
            <person name="Goeker M."/>
        </authorList>
    </citation>
    <scope>NUCLEOTIDE SEQUENCE [LARGE SCALE GENOMIC DNA]</scope>
    <source>
        <strain evidence="6 7">DSM 102936</strain>
    </source>
</reference>
<comment type="function">
    <text evidence="4">Purine nucleoside phosphorylase which is highly specific for 6-oxopurine nucleosides. Cleaves guanosine or inosine to respective bases and sugar-1-phosphate molecules. Involved in purine salvage.</text>
</comment>
<dbReference type="Pfam" id="PF01048">
    <property type="entry name" value="PNP_UDP_1"/>
    <property type="match status" value="1"/>
</dbReference>
<feature type="site" description="Important for substrate specificity" evidence="4">
    <location>
        <position position="219"/>
    </location>
</feature>
<evidence type="ECO:0000313" key="7">
    <source>
        <dbReference type="Proteomes" id="UP000282654"/>
    </source>
</evidence>
<comment type="catalytic activity">
    <reaction evidence="4">
        <text>a purine D-ribonucleoside + phosphate = a purine nucleobase + alpha-D-ribose 1-phosphate</text>
        <dbReference type="Rhea" id="RHEA:19805"/>
        <dbReference type="ChEBI" id="CHEBI:26386"/>
        <dbReference type="ChEBI" id="CHEBI:43474"/>
        <dbReference type="ChEBI" id="CHEBI:57720"/>
        <dbReference type="ChEBI" id="CHEBI:142355"/>
        <dbReference type="EC" id="2.4.2.1"/>
    </reaction>
</comment>
<comment type="subunit">
    <text evidence="4">Homohexamer. Dimer of a homotrimer.</text>
</comment>
<keyword evidence="2 4" id="KW-0808">Transferase</keyword>
<comment type="pathway">
    <text evidence="4">Purine metabolism; purine nucleoside salvage.</text>
</comment>
<feature type="binding site" evidence="4">
    <location>
        <begin position="207"/>
        <end position="209"/>
    </location>
    <ligand>
        <name>substrate</name>
    </ligand>
</feature>
<sequence length="263" mass="28634">MAAIAIIGGTGVYDPELLEQPTEETVRTAYGDVKITRGFYRDREVIFLPRHGAAHTVPPHLVNYRANIMALKQAGARSILATAAVGSLNPEMRPGQFVFVDQFLDFTKGRKQTFFEGGPEGVVHIDVTEPYCPRLRKILVQAARGLGLPAHDGGIYVCTEGPRFETPAEIKMFRELGGDLVGMTGVPEVVLAREAEICYAAVAMVTNFAAGIAAYRLSHQEVVEMMKVQGENIRRLLLEAVTLLDPEADCACRHAVSGPVEAK</sequence>
<dbReference type="InterPro" id="IPR035994">
    <property type="entry name" value="Nucleoside_phosphorylase_sf"/>
</dbReference>
<dbReference type="GO" id="GO:0017061">
    <property type="term" value="F:S-methyl-5-thioadenosine phosphorylase activity"/>
    <property type="evidence" value="ECO:0007669"/>
    <property type="project" value="InterPro"/>
</dbReference>
<dbReference type="InterPro" id="IPR010044">
    <property type="entry name" value="MTAP"/>
</dbReference>
<dbReference type="PANTHER" id="PTHR42679">
    <property type="entry name" value="S-METHYL-5'-THIOADENOSINE PHOSPHORYLASE"/>
    <property type="match status" value="1"/>
</dbReference>
<keyword evidence="3 4" id="KW-0660">Purine salvage</keyword>
<feature type="binding site" evidence="4">
    <location>
        <position position="10"/>
    </location>
    <ligand>
        <name>phosphate</name>
        <dbReference type="ChEBI" id="CHEBI:43474"/>
    </ligand>
</feature>
<comment type="miscellaneous">
    <text evidence="4">Although this enzyme belongs to the family of MTA phosphorylases based on sequence homology, it has been shown that conserved amino acid substitutions in the substrate binding pocket convert the substrate specificity of this enzyme from 6-aminopurines to 6-oxopurines.</text>
</comment>
<organism evidence="6 7">
    <name type="scientific">Thermodesulfitimonas autotrophica</name>
    <dbReference type="NCBI Taxonomy" id="1894989"/>
    <lineage>
        <taxon>Bacteria</taxon>
        <taxon>Bacillati</taxon>
        <taxon>Bacillota</taxon>
        <taxon>Clostridia</taxon>
        <taxon>Thermoanaerobacterales</taxon>
        <taxon>Thermoanaerobacteraceae</taxon>
        <taxon>Thermodesulfitimonas</taxon>
    </lineage>
</organism>
<proteinExistence type="inferred from homology"/>
<dbReference type="FunFam" id="3.40.50.1580:FF:000012">
    <property type="entry name" value="Probable 6-oxopurine nucleoside phosphorylase"/>
    <property type="match status" value="1"/>
</dbReference>
<evidence type="ECO:0000256" key="2">
    <source>
        <dbReference type="ARBA" id="ARBA00022679"/>
    </source>
</evidence>
<dbReference type="NCBIfam" id="NF006599">
    <property type="entry name" value="PRK09136.1"/>
    <property type="match status" value="1"/>
</dbReference>
<dbReference type="GO" id="GO:0005829">
    <property type="term" value="C:cytosol"/>
    <property type="evidence" value="ECO:0007669"/>
    <property type="project" value="TreeGrafter"/>
</dbReference>
<dbReference type="NCBIfam" id="TIGR01694">
    <property type="entry name" value="MTAP"/>
    <property type="match status" value="1"/>
</dbReference>
<dbReference type="AlphaFoldDB" id="A0A3N5AF68"/>
<feature type="binding site" evidence="4">
    <location>
        <position position="184"/>
    </location>
    <ligand>
        <name>phosphate</name>
        <dbReference type="ChEBI" id="CHEBI:43474"/>
    </ligand>
</feature>
<dbReference type="OrthoDB" id="1523230at2"/>
<keyword evidence="7" id="KW-1185">Reference proteome</keyword>
<dbReference type="UniPathway" id="UPA00606"/>
<feature type="binding site" evidence="4">
    <location>
        <begin position="50"/>
        <end position="51"/>
    </location>
    <ligand>
        <name>phosphate</name>
        <dbReference type="ChEBI" id="CHEBI:43474"/>
    </ligand>
</feature>
<dbReference type="Proteomes" id="UP000282654">
    <property type="component" value="Unassembled WGS sequence"/>
</dbReference>
<dbReference type="CDD" id="cd09010">
    <property type="entry name" value="MTAP_SsMTAPII_like_MTIP"/>
    <property type="match status" value="1"/>
</dbReference>
<dbReference type="PANTHER" id="PTHR42679:SF2">
    <property type="entry name" value="S-METHYL-5'-THIOADENOSINE PHOSPHORYLASE"/>
    <property type="match status" value="1"/>
</dbReference>
<dbReference type="EMBL" id="RKRE01000003">
    <property type="protein sequence ID" value="RPF42610.1"/>
    <property type="molecule type" value="Genomic_DNA"/>
</dbReference>
<dbReference type="RefSeq" id="WP_123930990.1">
    <property type="nucleotide sequence ID" value="NZ_DAITJO010000137.1"/>
</dbReference>
<feature type="site" description="Important for substrate specificity" evidence="4">
    <location>
        <position position="165"/>
    </location>
</feature>
<protein>
    <recommendedName>
        <fullName evidence="4">Probable 6-oxopurine nucleoside phosphorylase</fullName>
        <ecNumber evidence="4">2.4.2.1</ecNumber>
    </recommendedName>
    <alternativeName>
        <fullName evidence="4">Purine nucleoside phosphorylase</fullName>
        <shortName evidence="4">PNP</shortName>
    </alternativeName>
</protein>
<gene>
    <name evidence="6" type="ORF">EDD75_1712</name>
</gene>
<feature type="binding site" evidence="4">
    <location>
        <position position="183"/>
    </location>
    <ligand>
        <name>substrate</name>
    </ligand>
</feature>
<keyword evidence="1 4" id="KW-0328">Glycosyltransferase</keyword>
<dbReference type="GO" id="GO:0006166">
    <property type="term" value="P:purine ribonucleoside salvage"/>
    <property type="evidence" value="ECO:0007669"/>
    <property type="project" value="UniProtKB-UniRule"/>
</dbReference>
<evidence type="ECO:0000256" key="4">
    <source>
        <dbReference type="HAMAP-Rule" id="MF_01963"/>
    </source>
</evidence>
<evidence type="ECO:0000259" key="5">
    <source>
        <dbReference type="Pfam" id="PF01048"/>
    </source>
</evidence>
<dbReference type="EC" id="2.4.2.1" evidence="4"/>
<comment type="similarity">
    <text evidence="4">Belongs to the PNP/MTAP phosphorylase family. MTAP subfamily.</text>
</comment>
<accession>A0A3N5AF68</accession>
<dbReference type="InterPro" id="IPR000845">
    <property type="entry name" value="Nucleoside_phosphorylase_d"/>
</dbReference>
<evidence type="ECO:0000256" key="1">
    <source>
        <dbReference type="ARBA" id="ARBA00022676"/>
    </source>
</evidence>
<comment type="caution">
    <text evidence="6">The sequence shown here is derived from an EMBL/GenBank/DDBJ whole genome shotgun (WGS) entry which is preliminary data.</text>
</comment>
<dbReference type="Gene3D" id="3.40.50.1580">
    <property type="entry name" value="Nucleoside phosphorylase domain"/>
    <property type="match status" value="1"/>
</dbReference>
<name>A0A3N5AF68_9THEO</name>
<dbReference type="SUPFAM" id="SSF53167">
    <property type="entry name" value="Purine and uridine phosphorylases"/>
    <property type="match status" value="1"/>
</dbReference>